<keyword evidence="2" id="KW-1185">Reference proteome</keyword>
<accession>A0ACC1MLU3</accession>
<reference evidence="1" key="1">
    <citation type="submission" date="2022-10" db="EMBL/GenBank/DDBJ databases">
        <title>Genome Sequence of Xylaria curta.</title>
        <authorList>
            <person name="Buettner E."/>
        </authorList>
    </citation>
    <scope>NUCLEOTIDE SEQUENCE</scope>
    <source>
        <strain evidence="1">Babe10</strain>
    </source>
</reference>
<name>A0ACC1MLU3_9PEZI</name>
<evidence type="ECO:0000313" key="2">
    <source>
        <dbReference type="Proteomes" id="UP001143856"/>
    </source>
</evidence>
<comment type="caution">
    <text evidence="1">The sequence shown here is derived from an EMBL/GenBank/DDBJ whole genome shotgun (WGS) entry which is preliminary data.</text>
</comment>
<organism evidence="1 2">
    <name type="scientific">Xylaria curta</name>
    <dbReference type="NCBI Taxonomy" id="42375"/>
    <lineage>
        <taxon>Eukaryota</taxon>
        <taxon>Fungi</taxon>
        <taxon>Dikarya</taxon>
        <taxon>Ascomycota</taxon>
        <taxon>Pezizomycotina</taxon>
        <taxon>Sordariomycetes</taxon>
        <taxon>Xylariomycetidae</taxon>
        <taxon>Xylariales</taxon>
        <taxon>Xylariaceae</taxon>
        <taxon>Xylaria</taxon>
    </lineage>
</organism>
<evidence type="ECO:0000313" key="1">
    <source>
        <dbReference type="EMBL" id="KAJ2967920.1"/>
    </source>
</evidence>
<gene>
    <name evidence="1" type="ORF">NUW58_g10335</name>
</gene>
<protein>
    <submittedName>
        <fullName evidence="1">Uncharacterized protein</fullName>
    </submittedName>
</protein>
<dbReference type="Proteomes" id="UP001143856">
    <property type="component" value="Unassembled WGS sequence"/>
</dbReference>
<proteinExistence type="predicted"/>
<sequence>MFDSYRPVKEVLVVAMNTPPKASMEASIETAVNCYLGRDCTVWIPGELDHRPAVLEALTYILFLGPFLGSLDDTIHEIVALCAARELALLVPSQREHSVEVVLAKLMSAARGDTAKHPADEARHL</sequence>
<dbReference type="EMBL" id="JAPDGR010004505">
    <property type="protein sequence ID" value="KAJ2967920.1"/>
    <property type="molecule type" value="Genomic_DNA"/>
</dbReference>